<dbReference type="InterPro" id="IPR025665">
    <property type="entry name" value="Beta-barrel_OMP_2"/>
</dbReference>
<feature type="domain" description="Outer membrane protein beta-barrel" evidence="2">
    <location>
        <begin position="20"/>
        <end position="177"/>
    </location>
</feature>
<evidence type="ECO:0000259" key="2">
    <source>
        <dbReference type="Pfam" id="PF13568"/>
    </source>
</evidence>
<dbReference type="EMBL" id="LWBO01000013">
    <property type="protein sequence ID" value="OQP47712.1"/>
    <property type="molecule type" value="Genomic_DNA"/>
</dbReference>
<organism evidence="3 4">
    <name type="scientific">Niastella koreensis</name>
    <dbReference type="NCBI Taxonomy" id="354356"/>
    <lineage>
        <taxon>Bacteria</taxon>
        <taxon>Pseudomonadati</taxon>
        <taxon>Bacteroidota</taxon>
        <taxon>Chitinophagia</taxon>
        <taxon>Chitinophagales</taxon>
        <taxon>Chitinophagaceae</taxon>
        <taxon>Niastella</taxon>
    </lineage>
</organism>
<evidence type="ECO:0000313" key="4">
    <source>
        <dbReference type="Proteomes" id="UP000192277"/>
    </source>
</evidence>
<comment type="caution">
    <text evidence="3">The sequence shown here is derived from an EMBL/GenBank/DDBJ whole genome shotgun (WGS) entry which is preliminary data.</text>
</comment>
<evidence type="ECO:0000313" key="3">
    <source>
        <dbReference type="EMBL" id="OQP47712.1"/>
    </source>
</evidence>
<feature type="signal peptide" evidence="1">
    <location>
        <begin position="1"/>
        <end position="21"/>
    </location>
</feature>
<dbReference type="Proteomes" id="UP000192277">
    <property type="component" value="Unassembled WGS sequence"/>
</dbReference>
<accession>A0ABX3NYW8</accession>
<reference evidence="3 4" key="1">
    <citation type="submission" date="2016-04" db="EMBL/GenBank/DDBJ databases">
        <authorList>
            <person name="Chen L."/>
            <person name="Zhuang W."/>
            <person name="Wang G."/>
        </authorList>
    </citation>
    <scope>NUCLEOTIDE SEQUENCE [LARGE SCALE GENOMIC DNA]</scope>
    <source>
        <strain evidence="4">GR20</strain>
    </source>
</reference>
<keyword evidence="1" id="KW-0732">Signal</keyword>
<gene>
    <name evidence="3" type="ORF">A4D02_30510</name>
</gene>
<sequence>MKLKSLVLVTIASTLTSLSFAQGSGGGGFHIGAKAGANIFKMDGTSMKDEFNFGYNVGAFAEIKFNKEWGIQPEVMWNQTNYRTGTKFSDIYPEGVNDVKGKLSYLSIPLLLSYSPAKIISFQLGPQFGVLVNQDNTLIKNGEDAFKKGDFSALGGVQLNLGGLKVGGRYVIGLNNINDIDNKEKWRNQGFQVYVGARFL</sequence>
<name>A0ABX3NYW8_9BACT</name>
<evidence type="ECO:0000256" key="1">
    <source>
        <dbReference type="SAM" id="SignalP"/>
    </source>
</evidence>
<protein>
    <recommendedName>
        <fullName evidence="2">Outer membrane protein beta-barrel domain-containing protein</fullName>
    </recommendedName>
</protein>
<dbReference type="RefSeq" id="WP_014217439.1">
    <property type="nucleotide sequence ID" value="NZ_LWBO01000013.1"/>
</dbReference>
<proteinExistence type="predicted"/>
<feature type="chain" id="PRO_5046718760" description="Outer membrane protein beta-barrel domain-containing protein" evidence="1">
    <location>
        <begin position="22"/>
        <end position="200"/>
    </location>
</feature>
<dbReference type="Pfam" id="PF13568">
    <property type="entry name" value="OMP_b-brl_2"/>
    <property type="match status" value="1"/>
</dbReference>
<keyword evidence="4" id="KW-1185">Reference proteome</keyword>